<protein>
    <submittedName>
        <fullName evidence="1">Uncharacterized protein</fullName>
    </submittedName>
</protein>
<comment type="caution">
    <text evidence="1">The sequence shown here is derived from an EMBL/GenBank/DDBJ whole genome shotgun (WGS) entry which is preliminary data.</text>
</comment>
<dbReference type="Proteomes" id="UP001501576">
    <property type="component" value="Unassembled WGS sequence"/>
</dbReference>
<gene>
    <name evidence="1" type="ORF">GCM10010390_65880</name>
</gene>
<sequence length="109" mass="11832">MDAATRAWLLAQLGTATDLADLDQRYTRLGAARAVALEILRERLADLIAQPSVIGVSSVVNLNTTANIAALERQITRLENGEPPAPDDPIADDTDTGFAVIQLRERPRR</sequence>
<evidence type="ECO:0000313" key="1">
    <source>
        <dbReference type="EMBL" id="GAA0554603.1"/>
    </source>
</evidence>
<name>A0ABP3P1R6_9ACTN</name>
<evidence type="ECO:0000313" key="2">
    <source>
        <dbReference type="Proteomes" id="UP001501576"/>
    </source>
</evidence>
<dbReference type="EMBL" id="BAAABZ010000071">
    <property type="protein sequence ID" value="GAA0554603.1"/>
    <property type="molecule type" value="Genomic_DNA"/>
</dbReference>
<dbReference type="RefSeq" id="WP_346160853.1">
    <property type="nucleotide sequence ID" value="NZ_BAAABZ010000071.1"/>
</dbReference>
<reference evidence="2" key="1">
    <citation type="journal article" date="2019" name="Int. J. Syst. Evol. Microbiol.">
        <title>The Global Catalogue of Microorganisms (GCM) 10K type strain sequencing project: providing services to taxonomists for standard genome sequencing and annotation.</title>
        <authorList>
            <consortium name="The Broad Institute Genomics Platform"/>
            <consortium name="The Broad Institute Genome Sequencing Center for Infectious Disease"/>
            <person name="Wu L."/>
            <person name="Ma J."/>
        </authorList>
    </citation>
    <scope>NUCLEOTIDE SEQUENCE [LARGE SCALE GENOMIC DNA]</scope>
    <source>
        <strain evidence="2">JCM 5052</strain>
    </source>
</reference>
<keyword evidence="2" id="KW-1185">Reference proteome</keyword>
<proteinExistence type="predicted"/>
<organism evidence="1 2">
    <name type="scientific">Streptomyces mordarskii</name>
    <dbReference type="NCBI Taxonomy" id="1226758"/>
    <lineage>
        <taxon>Bacteria</taxon>
        <taxon>Bacillati</taxon>
        <taxon>Actinomycetota</taxon>
        <taxon>Actinomycetes</taxon>
        <taxon>Kitasatosporales</taxon>
        <taxon>Streptomycetaceae</taxon>
        <taxon>Streptomyces</taxon>
    </lineage>
</organism>
<accession>A0ABP3P1R6</accession>